<gene>
    <name evidence="3" type="ORF">NB063_29825</name>
</gene>
<dbReference type="Proteomes" id="UP001202961">
    <property type="component" value="Unassembled WGS sequence"/>
</dbReference>
<dbReference type="RefSeq" id="WP_250933065.1">
    <property type="nucleotide sequence ID" value="NZ_JAMQBK010000104.1"/>
</dbReference>
<evidence type="ECO:0000313" key="3">
    <source>
        <dbReference type="EMBL" id="MCM2374842.1"/>
    </source>
</evidence>
<dbReference type="InterPro" id="IPR007557">
    <property type="entry name" value="PSP1_C"/>
</dbReference>
<feature type="region of interest" description="Disordered" evidence="1">
    <location>
        <begin position="47"/>
        <end position="72"/>
    </location>
</feature>
<dbReference type="EMBL" id="JAMQBK010000104">
    <property type="protein sequence ID" value="MCM2374842.1"/>
    <property type="molecule type" value="Genomic_DNA"/>
</dbReference>
<evidence type="ECO:0000259" key="2">
    <source>
        <dbReference type="PROSITE" id="PS51411"/>
    </source>
</evidence>
<organism evidence="3 4">
    <name type="scientific">Aporhodopirellula aestuarii</name>
    <dbReference type="NCBI Taxonomy" id="2950107"/>
    <lineage>
        <taxon>Bacteria</taxon>
        <taxon>Pseudomonadati</taxon>
        <taxon>Planctomycetota</taxon>
        <taxon>Planctomycetia</taxon>
        <taxon>Pirellulales</taxon>
        <taxon>Pirellulaceae</taxon>
        <taxon>Aporhodopirellula</taxon>
    </lineage>
</organism>
<proteinExistence type="predicted"/>
<evidence type="ECO:0000256" key="1">
    <source>
        <dbReference type="SAM" id="MobiDB-lite"/>
    </source>
</evidence>
<feature type="domain" description="PSP1 C-terminal" evidence="2">
    <location>
        <begin position="76"/>
        <end position="161"/>
    </location>
</feature>
<sequence length="201" mass="21524">MTQYLVRIGFTGDCFVAASPVEAALYSRGSEVLVQTPRGIELGEVLGEVSDETSPSEDGDRSNDDSSQTPQVPRTLQIIRSLTPDDRLLVERLQRYKRDAVRRCQEVLAASDSQAVLLDVDQLFDGNTLVLHFLGPVDALGREITDRIVAEYEAQVQTIRLAELMTHGCGPNCGTDEGGGCGTSGGCASCAVADACTNKSN</sequence>
<protein>
    <submittedName>
        <fullName evidence="3">PSP1 domain-containing protein</fullName>
    </submittedName>
</protein>
<evidence type="ECO:0000313" key="4">
    <source>
        <dbReference type="Proteomes" id="UP001202961"/>
    </source>
</evidence>
<dbReference type="PROSITE" id="PS51411">
    <property type="entry name" value="PSP1_C"/>
    <property type="match status" value="1"/>
</dbReference>
<comment type="caution">
    <text evidence="3">The sequence shown here is derived from an EMBL/GenBank/DDBJ whole genome shotgun (WGS) entry which is preliminary data.</text>
</comment>
<name>A0ABT0UCU0_9BACT</name>
<reference evidence="3 4" key="1">
    <citation type="journal article" date="2022" name="Syst. Appl. Microbiol.">
        <title>Rhodopirellula aestuarii sp. nov., a novel member of the genus Rhodopirellula isolated from brackish sediments collected in the Tagus River estuary, Portugal.</title>
        <authorList>
            <person name="Vitorino I.R."/>
            <person name="Klimek D."/>
            <person name="Calusinska M."/>
            <person name="Lobo-da-Cunha A."/>
            <person name="Vasconcelos V."/>
            <person name="Lage O.M."/>
        </authorList>
    </citation>
    <scope>NUCLEOTIDE SEQUENCE [LARGE SCALE GENOMIC DNA]</scope>
    <source>
        <strain evidence="3 4">ICT_H3.1</strain>
    </source>
</reference>
<accession>A0ABT0UCU0</accession>
<keyword evidence="4" id="KW-1185">Reference proteome</keyword>